<name>W7E2B6_BIPV3</name>
<feature type="transmembrane region" description="Helical" evidence="2">
    <location>
        <begin position="20"/>
        <end position="40"/>
    </location>
</feature>
<keyword evidence="4" id="KW-1185">Reference proteome</keyword>
<evidence type="ECO:0000256" key="1">
    <source>
        <dbReference type="SAM" id="MobiDB-lite"/>
    </source>
</evidence>
<gene>
    <name evidence="3" type="ORF">COCVIDRAFT_20834</name>
</gene>
<organism evidence="3 4">
    <name type="scientific">Bipolaris victoriae (strain FI3)</name>
    <name type="common">Victoria blight of oats agent</name>
    <name type="synonym">Cochliobolus victoriae</name>
    <dbReference type="NCBI Taxonomy" id="930091"/>
    <lineage>
        <taxon>Eukaryota</taxon>
        <taxon>Fungi</taxon>
        <taxon>Dikarya</taxon>
        <taxon>Ascomycota</taxon>
        <taxon>Pezizomycotina</taxon>
        <taxon>Dothideomycetes</taxon>
        <taxon>Pleosporomycetidae</taxon>
        <taxon>Pleosporales</taxon>
        <taxon>Pleosporineae</taxon>
        <taxon>Pleosporaceae</taxon>
        <taxon>Bipolaris</taxon>
    </lineage>
</organism>
<keyword evidence="2" id="KW-0472">Membrane</keyword>
<dbReference type="EMBL" id="KI968857">
    <property type="protein sequence ID" value="EUN21244.1"/>
    <property type="molecule type" value="Genomic_DNA"/>
</dbReference>
<proteinExistence type="predicted"/>
<dbReference type="GeneID" id="26252610"/>
<feature type="region of interest" description="Disordered" evidence="1">
    <location>
        <begin position="50"/>
        <end position="71"/>
    </location>
</feature>
<reference evidence="3 4" key="1">
    <citation type="journal article" date="2013" name="PLoS Genet.">
        <title>Comparative genome structure, secondary metabolite, and effector coding capacity across Cochliobolus pathogens.</title>
        <authorList>
            <person name="Condon B.J."/>
            <person name="Leng Y."/>
            <person name="Wu D."/>
            <person name="Bushley K.E."/>
            <person name="Ohm R.A."/>
            <person name="Otillar R."/>
            <person name="Martin J."/>
            <person name="Schackwitz W."/>
            <person name="Grimwood J."/>
            <person name="MohdZainudin N."/>
            <person name="Xue C."/>
            <person name="Wang R."/>
            <person name="Manning V.A."/>
            <person name="Dhillon B."/>
            <person name="Tu Z.J."/>
            <person name="Steffenson B.J."/>
            <person name="Salamov A."/>
            <person name="Sun H."/>
            <person name="Lowry S."/>
            <person name="LaButti K."/>
            <person name="Han J."/>
            <person name="Copeland A."/>
            <person name="Lindquist E."/>
            <person name="Barry K."/>
            <person name="Schmutz J."/>
            <person name="Baker S.E."/>
            <person name="Ciuffetti L.M."/>
            <person name="Grigoriev I.V."/>
            <person name="Zhong S."/>
            <person name="Turgeon B.G."/>
        </authorList>
    </citation>
    <scope>NUCLEOTIDE SEQUENCE [LARGE SCALE GENOMIC DNA]</scope>
    <source>
        <strain evidence="3 4">FI3</strain>
    </source>
</reference>
<accession>W7E2B6</accession>
<dbReference type="Proteomes" id="UP000054337">
    <property type="component" value="Unassembled WGS sequence"/>
</dbReference>
<evidence type="ECO:0000313" key="4">
    <source>
        <dbReference type="Proteomes" id="UP000054337"/>
    </source>
</evidence>
<keyword evidence="2" id="KW-1133">Transmembrane helix</keyword>
<sequence>MAMPLPLPGPALSGRPLAALPAARLLPHACCCCFCCIAFLRPRYQHARRSKKDRVGSAPHQPAPRSPSGARACPGNGWSPLCAHVWVQLHVAGLGCVLCVCVCVCWAPSVPDGVKSSRVSKKSGRGVFETRTPVCT</sequence>
<dbReference type="RefSeq" id="XP_014550802.1">
    <property type="nucleotide sequence ID" value="XM_014695316.1"/>
</dbReference>
<evidence type="ECO:0000256" key="2">
    <source>
        <dbReference type="SAM" id="Phobius"/>
    </source>
</evidence>
<dbReference type="HOGENOM" id="CLU_132173_0_0_1"/>
<keyword evidence="2" id="KW-0812">Transmembrane</keyword>
<evidence type="ECO:0000313" key="3">
    <source>
        <dbReference type="EMBL" id="EUN21244.1"/>
    </source>
</evidence>
<dbReference type="AlphaFoldDB" id="W7E2B6"/>
<protein>
    <submittedName>
        <fullName evidence="3">Uncharacterized protein</fullName>
    </submittedName>
</protein>